<name>A0A914YKU6_9BILA</name>
<sequence length="329" mass="37192">MIKEMEKQWNANNFQSFAPQPNMMISQLPKSEELKPPSIKRPRPTSESTDDGESLENYSPPPQTSDTSNIFNNPGPSTQMSMALMNQHLQQQQQQQQMQQTSDFSNFMHPMMQQQWAAHYQMLQQQHQQPNGGYPMPQQHPQQQNMYNNSMVNLDNTHTSSSSDDSGNSSLIQAQQLPPSQNLDRPPNEVEFCSVPGRLALLSQNKKVKVTLAEIQRRIAAPECLNASLLSAILRKAKNREGGKVLSEQLKSHNISLAAGRRKSAPNTAFTALVETESLTLAKDFQELSDKHFPLNDIAYEFIKCISSIEEWHSSMVVIYNYVGFPQCL</sequence>
<dbReference type="InterPro" id="IPR013854">
    <property type="entry name" value="TF_AP2_C"/>
</dbReference>
<feature type="region of interest" description="Disordered" evidence="7">
    <location>
        <begin position="1"/>
        <end position="80"/>
    </location>
</feature>
<evidence type="ECO:0000313" key="10">
    <source>
        <dbReference type="WBParaSite" id="PSU_v2.g19500.t1"/>
    </source>
</evidence>
<evidence type="ECO:0000256" key="4">
    <source>
        <dbReference type="ARBA" id="ARBA00023125"/>
    </source>
</evidence>
<keyword evidence="4" id="KW-0238">DNA-binding</keyword>
<evidence type="ECO:0000256" key="3">
    <source>
        <dbReference type="ARBA" id="ARBA00023015"/>
    </source>
</evidence>
<evidence type="ECO:0000259" key="8">
    <source>
        <dbReference type="Pfam" id="PF03299"/>
    </source>
</evidence>
<evidence type="ECO:0000256" key="1">
    <source>
        <dbReference type="ARBA" id="ARBA00004123"/>
    </source>
</evidence>
<evidence type="ECO:0000313" key="9">
    <source>
        <dbReference type="Proteomes" id="UP000887577"/>
    </source>
</evidence>
<dbReference type="GO" id="GO:0000977">
    <property type="term" value="F:RNA polymerase II transcription regulatory region sequence-specific DNA binding"/>
    <property type="evidence" value="ECO:0007669"/>
    <property type="project" value="TreeGrafter"/>
</dbReference>
<dbReference type="GO" id="GO:0005634">
    <property type="term" value="C:nucleus"/>
    <property type="evidence" value="ECO:0007669"/>
    <property type="project" value="UniProtKB-SubCell"/>
</dbReference>
<dbReference type="PANTHER" id="PTHR10812:SF17">
    <property type="entry name" value="TRANSCRIPTION FACTOR AP-2, ISOFORM D"/>
    <property type="match status" value="1"/>
</dbReference>
<proteinExistence type="inferred from homology"/>
<evidence type="ECO:0000256" key="2">
    <source>
        <dbReference type="ARBA" id="ARBA00007770"/>
    </source>
</evidence>
<dbReference type="GO" id="GO:0000981">
    <property type="term" value="F:DNA-binding transcription factor activity, RNA polymerase II-specific"/>
    <property type="evidence" value="ECO:0007669"/>
    <property type="project" value="TreeGrafter"/>
</dbReference>
<comment type="similarity">
    <text evidence="2">Belongs to the AP-2 family.</text>
</comment>
<evidence type="ECO:0000256" key="5">
    <source>
        <dbReference type="ARBA" id="ARBA00023163"/>
    </source>
</evidence>
<reference evidence="10" key="1">
    <citation type="submission" date="2022-11" db="UniProtKB">
        <authorList>
            <consortium name="WormBaseParasite"/>
        </authorList>
    </citation>
    <scope>IDENTIFICATION</scope>
</reference>
<dbReference type="GO" id="GO:0042127">
    <property type="term" value="P:regulation of cell population proliferation"/>
    <property type="evidence" value="ECO:0007669"/>
    <property type="project" value="TreeGrafter"/>
</dbReference>
<dbReference type="InterPro" id="IPR004979">
    <property type="entry name" value="TF_AP2"/>
</dbReference>
<feature type="domain" description="Transcription factor AP-2 C-terminal" evidence="8">
    <location>
        <begin position="192"/>
        <end position="307"/>
    </location>
</feature>
<feature type="compositionally biased region" description="Polar residues" evidence="7">
    <location>
        <begin position="9"/>
        <end position="29"/>
    </location>
</feature>
<keyword evidence="9" id="KW-1185">Reference proteome</keyword>
<feature type="compositionally biased region" description="Polar residues" evidence="7">
    <location>
        <begin position="64"/>
        <end position="80"/>
    </location>
</feature>
<dbReference type="AlphaFoldDB" id="A0A914YKU6"/>
<dbReference type="Proteomes" id="UP000887577">
    <property type="component" value="Unplaced"/>
</dbReference>
<evidence type="ECO:0000256" key="6">
    <source>
        <dbReference type="ARBA" id="ARBA00023242"/>
    </source>
</evidence>
<dbReference type="WBParaSite" id="PSU_v2.g19500.t1">
    <property type="protein sequence ID" value="PSU_v2.g19500.t1"/>
    <property type="gene ID" value="PSU_v2.g19500"/>
</dbReference>
<organism evidence="9 10">
    <name type="scientific">Panagrolaimus superbus</name>
    <dbReference type="NCBI Taxonomy" id="310955"/>
    <lineage>
        <taxon>Eukaryota</taxon>
        <taxon>Metazoa</taxon>
        <taxon>Ecdysozoa</taxon>
        <taxon>Nematoda</taxon>
        <taxon>Chromadorea</taxon>
        <taxon>Rhabditida</taxon>
        <taxon>Tylenchina</taxon>
        <taxon>Panagrolaimomorpha</taxon>
        <taxon>Panagrolaimoidea</taxon>
        <taxon>Panagrolaimidae</taxon>
        <taxon>Panagrolaimus</taxon>
    </lineage>
</organism>
<keyword evidence="5" id="KW-0804">Transcription</keyword>
<feature type="compositionally biased region" description="Polar residues" evidence="7">
    <location>
        <begin position="150"/>
        <end position="159"/>
    </location>
</feature>
<accession>A0A914YKU6</accession>
<dbReference type="Pfam" id="PF03299">
    <property type="entry name" value="TF_AP-2"/>
    <property type="match status" value="1"/>
</dbReference>
<dbReference type="PANTHER" id="PTHR10812">
    <property type="entry name" value="TRANSCRIPTION FACTOR AP-2"/>
    <property type="match status" value="1"/>
</dbReference>
<protein>
    <submittedName>
        <fullName evidence="10">Transcription factor AP-2 C-terminal domain-containing protein</fullName>
    </submittedName>
</protein>
<dbReference type="PRINTS" id="PR01748">
    <property type="entry name" value="AP2TNSCPFCT"/>
</dbReference>
<feature type="compositionally biased region" description="Low complexity" evidence="7">
    <location>
        <begin position="160"/>
        <end position="170"/>
    </location>
</feature>
<comment type="subcellular location">
    <subcellularLocation>
        <location evidence="1">Nucleus</location>
    </subcellularLocation>
</comment>
<evidence type="ECO:0000256" key="7">
    <source>
        <dbReference type="SAM" id="MobiDB-lite"/>
    </source>
</evidence>
<feature type="region of interest" description="Disordered" evidence="7">
    <location>
        <begin position="119"/>
        <end position="172"/>
    </location>
</feature>
<keyword evidence="6" id="KW-0539">Nucleus</keyword>
<feature type="compositionally biased region" description="Low complexity" evidence="7">
    <location>
        <begin position="121"/>
        <end position="149"/>
    </location>
</feature>
<keyword evidence="3" id="KW-0805">Transcription regulation</keyword>